<accession>A0ACA9NKD0</accession>
<dbReference type="Proteomes" id="UP000789920">
    <property type="component" value="Unassembled WGS sequence"/>
</dbReference>
<sequence length="216" mass="25016">IMIVYDMIVSLKNIHKSNYIHGDLHSDNIFLSMRSNEWLIGDLEHCGPANKASTTIYGRMSYVTPELFVGGSKTKKSDIYGFGILMWEIYYEESPFKNYSNLDELAHFVFFEGRPEIDESMPIWYSELLKKCWGTNPAKRPDAEEIFNEIENQLQILYQSGETESDFFKFDRKKKYTKSTTINTIGCQKAANDICNKSTYINTTNVLKHLFTSDSM</sequence>
<evidence type="ECO:0000313" key="1">
    <source>
        <dbReference type="EMBL" id="CAG8662990.1"/>
    </source>
</evidence>
<proteinExistence type="predicted"/>
<dbReference type="EMBL" id="CAJVQC010015037">
    <property type="protein sequence ID" value="CAG8662990.1"/>
    <property type="molecule type" value="Genomic_DNA"/>
</dbReference>
<reference evidence="1" key="1">
    <citation type="submission" date="2021-06" db="EMBL/GenBank/DDBJ databases">
        <authorList>
            <person name="Kallberg Y."/>
            <person name="Tangrot J."/>
            <person name="Rosling A."/>
        </authorList>
    </citation>
    <scope>NUCLEOTIDE SEQUENCE</scope>
    <source>
        <strain evidence="1">MA461A</strain>
    </source>
</reference>
<gene>
    <name evidence="1" type="ORF">RPERSI_LOCUS8351</name>
</gene>
<name>A0ACA9NKD0_9GLOM</name>
<feature type="non-terminal residue" evidence="1">
    <location>
        <position position="1"/>
    </location>
</feature>
<protein>
    <submittedName>
        <fullName evidence="1">13767_t:CDS:1</fullName>
    </submittedName>
</protein>
<keyword evidence="2" id="KW-1185">Reference proteome</keyword>
<comment type="caution">
    <text evidence="1">The sequence shown here is derived from an EMBL/GenBank/DDBJ whole genome shotgun (WGS) entry which is preliminary data.</text>
</comment>
<organism evidence="1 2">
    <name type="scientific">Racocetra persica</name>
    <dbReference type="NCBI Taxonomy" id="160502"/>
    <lineage>
        <taxon>Eukaryota</taxon>
        <taxon>Fungi</taxon>
        <taxon>Fungi incertae sedis</taxon>
        <taxon>Mucoromycota</taxon>
        <taxon>Glomeromycotina</taxon>
        <taxon>Glomeromycetes</taxon>
        <taxon>Diversisporales</taxon>
        <taxon>Gigasporaceae</taxon>
        <taxon>Racocetra</taxon>
    </lineage>
</organism>
<evidence type="ECO:0000313" key="2">
    <source>
        <dbReference type="Proteomes" id="UP000789920"/>
    </source>
</evidence>